<dbReference type="Proteomes" id="UP000798662">
    <property type="component" value="Chromosome 3"/>
</dbReference>
<evidence type="ECO:0000313" key="2">
    <source>
        <dbReference type="Proteomes" id="UP000798662"/>
    </source>
</evidence>
<evidence type="ECO:0000313" key="1">
    <source>
        <dbReference type="EMBL" id="KAK1869248.1"/>
    </source>
</evidence>
<gene>
    <name evidence="1" type="ORF">I4F81_011727</name>
</gene>
<proteinExistence type="predicted"/>
<dbReference type="EMBL" id="CM020620">
    <property type="protein sequence ID" value="KAK1869248.1"/>
    <property type="molecule type" value="Genomic_DNA"/>
</dbReference>
<protein>
    <submittedName>
        <fullName evidence="1">Uncharacterized protein</fullName>
    </submittedName>
</protein>
<organism evidence="1 2">
    <name type="scientific">Pyropia yezoensis</name>
    <name type="common">Susabi-nori</name>
    <name type="synonym">Porphyra yezoensis</name>
    <dbReference type="NCBI Taxonomy" id="2788"/>
    <lineage>
        <taxon>Eukaryota</taxon>
        <taxon>Rhodophyta</taxon>
        <taxon>Bangiophyceae</taxon>
        <taxon>Bangiales</taxon>
        <taxon>Bangiaceae</taxon>
        <taxon>Pyropia</taxon>
    </lineage>
</organism>
<sequence>MVEPRLTCATWASRNRAPCWPRRRAGTPGRRGGRGMAGVVGYIGGAGQPSPGWWPEQPVPSPQSAIIRLLSCLSAASRSARAHRLCSRPLPFSPTSLPLPPHSSPLSGIMPAPRPANTRPLAAVALALTAVAAAAHPARGDPATLSRRASEEGASTARRGPGGPIAYAVLAGAPTFSARIPAAARTWMAAVPVGDVTVYTNGSPRLPRSPRSPAVARTIPQRVRVVAPSRPADEAHPGRMGSWSHLVRLRDAWDTRLAGDASVDWLALVDDDTYVFDGGLRDALAATGADPKSELLWGGALEAPRVDNGDDGTYATNLRNVHAAATGVAGGELPCLLPGDDGYLTRAEEAATSPTVATTFRMCRDTFCPTCAPLPQGAAVVLSRALVAALRPHVETCEAATAGMCEACGSQRLYMCIRYVSGLADQVRTVALPGVERAPWKRSPRGGDAPVISFHAFEHRFRLDSATGSLAGDMAQLAAVADRVAAARGSDARVTYQDVADEVACRGAGTYVHAPKRMCVSQVAAAA</sequence>
<name>A0ACC3CHA7_PYRYE</name>
<accession>A0ACC3CHA7</accession>
<keyword evidence="2" id="KW-1185">Reference proteome</keyword>
<comment type="caution">
    <text evidence="1">The sequence shown here is derived from an EMBL/GenBank/DDBJ whole genome shotgun (WGS) entry which is preliminary data.</text>
</comment>
<reference evidence="1" key="1">
    <citation type="submission" date="2019-11" db="EMBL/GenBank/DDBJ databases">
        <title>Nori genome reveals adaptations in red seaweeds to the harsh intertidal environment.</title>
        <authorList>
            <person name="Wang D."/>
            <person name="Mao Y."/>
        </authorList>
    </citation>
    <scope>NUCLEOTIDE SEQUENCE</scope>
    <source>
        <tissue evidence="1">Gametophyte</tissue>
    </source>
</reference>